<dbReference type="AlphaFoldDB" id="A0A0A9FS71"/>
<name>A0A0A9FS71_ARUDO</name>
<sequence length="31" mass="3555">MLFPQDVNRHSTISFKLANLSLCCNARDTCR</sequence>
<evidence type="ECO:0000313" key="1">
    <source>
        <dbReference type="EMBL" id="JAE15097.1"/>
    </source>
</evidence>
<dbReference type="EMBL" id="GBRH01182799">
    <property type="protein sequence ID" value="JAE15097.1"/>
    <property type="molecule type" value="Transcribed_RNA"/>
</dbReference>
<protein>
    <submittedName>
        <fullName evidence="1">Uncharacterized protein</fullName>
    </submittedName>
</protein>
<reference evidence="1" key="2">
    <citation type="journal article" date="2015" name="Data Brief">
        <title>Shoot transcriptome of the giant reed, Arundo donax.</title>
        <authorList>
            <person name="Barrero R.A."/>
            <person name="Guerrero F.D."/>
            <person name="Moolhuijzen P."/>
            <person name="Goolsby J.A."/>
            <person name="Tidwell J."/>
            <person name="Bellgard S.E."/>
            <person name="Bellgard M.I."/>
        </authorList>
    </citation>
    <scope>NUCLEOTIDE SEQUENCE</scope>
    <source>
        <tissue evidence="1">Shoot tissue taken approximately 20 cm above the soil surface</tissue>
    </source>
</reference>
<organism evidence="1">
    <name type="scientific">Arundo donax</name>
    <name type="common">Giant reed</name>
    <name type="synonym">Donax arundinaceus</name>
    <dbReference type="NCBI Taxonomy" id="35708"/>
    <lineage>
        <taxon>Eukaryota</taxon>
        <taxon>Viridiplantae</taxon>
        <taxon>Streptophyta</taxon>
        <taxon>Embryophyta</taxon>
        <taxon>Tracheophyta</taxon>
        <taxon>Spermatophyta</taxon>
        <taxon>Magnoliopsida</taxon>
        <taxon>Liliopsida</taxon>
        <taxon>Poales</taxon>
        <taxon>Poaceae</taxon>
        <taxon>PACMAD clade</taxon>
        <taxon>Arundinoideae</taxon>
        <taxon>Arundineae</taxon>
        <taxon>Arundo</taxon>
    </lineage>
</organism>
<proteinExistence type="predicted"/>
<accession>A0A0A9FS71</accession>
<reference evidence="1" key="1">
    <citation type="submission" date="2014-09" db="EMBL/GenBank/DDBJ databases">
        <authorList>
            <person name="Magalhaes I.L.F."/>
            <person name="Oliveira U."/>
            <person name="Santos F.R."/>
            <person name="Vidigal T.H.D.A."/>
            <person name="Brescovit A.D."/>
            <person name="Santos A.J."/>
        </authorList>
    </citation>
    <scope>NUCLEOTIDE SEQUENCE</scope>
    <source>
        <tissue evidence="1">Shoot tissue taken approximately 20 cm above the soil surface</tissue>
    </source>
</reference>